<keyword evidence="3" id="KW-1185">Reference proteome</keyword>
<dbReference type="EMBL" id="BDGG01000005">
    <property type="protein sequence ID" value="GAU99421.1"/>
    <property type="molecule type" value="Genomic_DNA"/>
</dbReference>
<feature type="region of interest" description="Disordered" evidence="1">
    <location>
        <begin position="401"/>
        <end position="455"/>
    </location>
</feature>
<gene>
    <name evidence="2" type="primary">RvY_10427</name>
    <name evidence="2" type="synonym">RvY_10427.1</name>
    <name evidence="2" type="ORF">RvY_10427-1</name>
</gene>
<comment type="caution">
    <text evidence="2">The sequence shown here is derived from an EMBL/GenBank/DDBJ whole genome shotgun (WGS) entry which is preliminary data.</text>
</comment>
<accession>A0A1D1VCP5</accession>
<reference evidence="2 3" key="1">
    <citation type="journal article" date="2016" name="Nat. Commun.">
        <title>Extremotolerant tardigrade genome and improved radiotolerance of human cultured cells by tardigrade-unique protein.</title>
        <authorList>
            <person name="Hashimoto T."/>
            <person name="Horikawa D.D."/>
            <person name="Saito Y."/>
            <person name="Kuwahara H."/>
            <person name="Kozuka-Hata H."/>
            <person name="Shin-I T."/>
            <person name="Minakuchi Y."/>
            <person name="Ohishi K."/>
            <person name="Motoyama A."/>
            <person name="Aizu T."/>
            <person name="Enomoto A."/>
            <person name="Kondo K."/>
            <person name="Tanaka S."/>
            <person name="Hara Y."/>
            <person name="Koshikawa S."/>
            <person name="Sagara H."/>
            <person name="Miura T."/>
            <person name="Yokobori S."/>
            <person name="Miyagawa K."/>
            <person name="Suzuki Y."/>
            <person name="Kubo T."/>
            <person name="Oyama M."/>
            <person name="Kohara Y."/>
            <person name="Fujiyama A."/>
            <person name="Arakawa K."/>
            <person name="Katayama T."/>
            <person name="Toyoda A."/>
            <person name="Kunieda T."/>
        </authorList>
    </citation>
    <scope>NUCLEOTIDE SEQUENCE [LARGE SCALE GENOMIC DNA]</scope>
    <source>
        <strain evidence="2 3">YOKOZUNA-1</strain>
    </source>
</reference>
<feature type="compositionally biased region" description="Basic residues" evidence="1">
    <location>
        <begin position="418"/>
        <end position="427"/>
    </location>
</feature>
<feature type="compositionally biased region" description="Polar residues" evidence="1">
    <location>
        <begin position="1"/>
        <end position="24"/>
    </location>
</feature>
<organism evidence="2 3">
    <name type="scientific">Ramazzottius varieornatus</name>
    <name type="common">Water bear</name>
    <name type="synonym">Tardigrade</name>
    <dbReference type="NCBI Taxonomy" id="947166"/>
    <lineage>
        <taxon>Eukaryota</taxon>
        <taxon>Metazoa</taxon>
        <taxon>Ecdysozoa</taxon>
        <taxon>Tardigrada</taxon>
        <taxon>Eutardigrada</taxon>
        <taxon>Parachela</taxon>
        <taxon>Hypsibioidea</taxon>
        <taxon>Ramazzottiidae</taxon>
        <taxon>Ramazzottius</taxon>
    </lineage>
</organism>
<dbReference type="AlphaFoldDB" id="A0A1D1VCP5"/>
<evidence type="ECO:0000256" key="1">
    <source>
        <dbReference type="SAM" id="MobiDB-lite"/>
    </source>
</evidence>
<dbReference type="Proteomes" id="UP000186922">
    <property type="component" value="Unassembled WGS sequence"/>
</dbReference>
<feature type="compositionally biased region" description="Basic and acidic residues" evidence="1">
    <location>
        <begin position="407"/>
        <end position="417"/>
    </location>
</feature>
<feature type="region of interest" description="Disordered" evidence="1">
    <location>
        <begin position="1"/>
        <end position="41"/>
    </location>
</feature>
<sequence length="672" mass="77472">MSSATRLGDYTLSTAKSQLRTPKQTLGKVDSKFHDDPTIAPPGRLINFASPIRASAKSSYAPQLYDASRLLRLKSLEEEEAQLRYDVLGRIDDVEQESYKERQSLLKRLSPTFGVVEEPEKTQRAPDVRYKNYAPSFGQPRASVSGKDQDRWLSLKQRNLLTRTMHRKIKEIAFQESQANMLNRESHRRQTDHKFLQRELKKMIVKRVEERMEQGEKLRKKARKQKGAEKFSARISLRWSRGEKVSPLFTLMRAAKAKSRAGTPQDKVEGIVHPVESRKQEMTDSYLEEAMKDERRHTENTTQKKTPTLFNAKLARKDSLDVQYRSYLRSMDRDSNNEADESSECLLSANEKPVDLRLFLPKVSGVSDDKFLDEPWCPPRLKDVDEMMKFALTSNAKPSMFGCPDAESSRRPAEDTKHKKRHRRRSRGFTSTDYERKMSIEHGDSTGSGVEENGLPKQKSMVLGRDIRFARDSLLSEEDLYEMAKQKRVRFLMPRPEDVITCEPVYLEGQKSTRRSAKNDTQLLEYLDKNMEDLQETSEKIDPVILKYEPKRYRTPDLHMYEGKTVSLSPRSLTRKFENFRQRKMVGSLMVFPKTDESTKGVRPSGSADDGSGRFYSDTAHLATYSSFNNRMLLKRRHKPNHKKMAAVKNAREEGKMGKVISPANGYGMMAH</sequence>
<name>A0A1D1VCP5_RAMVA</name>
<evidence type="ECO:0000313" key="2">
    <source>
        <dbReference type="EMBL" id="GAU99421.1"/>
    </source>
</evidence>
<proteinExistence type="predicted"/>
<protein>
    <submittedName>
        <fullName evidence="2">Uncharacterized protein</fullName>
    </submittedName>
</protein>
<feature type="compositionally biased region" description="Basic and acidic residues" evidence="1">
    <location>
        <begin position="433"/>
        <end position="444"/>
    </location>
</feature>
<evidence type="ECO:0000313" key="3">
    <source>
        <dbReference type="Proteomes" id="UP000186922"/>
    </source>
</evidence>